<name>A0A2K5AT41_9ARCH</name>
<proteinExistence type="predicted"/>
<evidence type="ECO:0000256" key="2">
    <source>
        <dbReference type="SAM" id="Phobius"/>
    </source>
</evidence>
<feature type="compositionally biased region" description="Basic and acidic residues" evidence="1">
    <location>
        <begin position="1"/>
        <end position="17"/>
    </location>
</feature>
<dbReference type="Proteomes" id="UP000236248">
    <property type="component" value="Chromosome NCAV"/>
</dbReference>
<feature type="transmembrane region" description="Helical" evidence="2">
    <location>
        <begin position="38"/>
        <end position="59"/>
    </location>
</feature>
<dbReference type="EMBL" id="LT981265">
    <property type="protein sequence ID" value="SPC34797.1"/>
    <property type="molecule type" value="Genomic_DNA"/>
</dbReference>
<feature type="region of interest" description="Disordered" evidence="1">
    <location>
        <begin position="1"/>
        <end position="29"/>
    </location>
</feature>
<evidence type="ECO:0000313" key="3">
    <source>
        <dbReference type="EMBL" id="SPC34797.1"/>
    </source>
</evidence>
<gene>
    <name evidence="3" type="ORF">NCAV_1634</name>
</gene>
<keyword evidence="4" id="KW-1185">Reference proteome</keyword>
<accession>A0A2K5AT41</accession>
<reference evidence="4" key="1">
    <citation type="submission" date="2018-01" db="EMBL/GenBank/DDBJ databases">
        <authorList>
            <person name="Kerou L M."/>
        </authorList>
    </citation>
    <scope>NUCLEOTIDE SEQUENCE [LARGE SCALE GENOMIC DNA]</scope>
    <source>
        <strain evidence="4">SCU2</strain>
    </source>
</reference>
<dbReference type="AlphaFoldDB" id="A0A2K5AT41"/>
<sequence>MIKEKEEEKGKYKDKQQKSKSKSRMLNRPTDNITINPVLVSSIYLVVMLDLGPITYLFAC</sequence>
<keyword evidence="2" id="KW-1133">Transmembrane helix</keyword>
<keyword evidence="2" id="KW-0472">Membrane</keyword>
<protein>
    <submittedName>
        <fullName evidence="3">Uncharacterized protein</fullName>
    </submittedName>
</protein>
<evidence type="ECO:0000256" key="1">
    <source>
        <dbReference type="SAM" id="MobiDB-lite"/>
    </source>
</evidence>
<evidence type="ECO:0000313" key="4">
    <source>
        <dbReference type="Proteomes" id="UP000236248"/>
    </source>
</evidence>
<organism evidence="3 4">
    <name type="scientific">Candidatus Nitrosocaldus cavascurensis</name>
    <dbReference type="NCBI Taxonomy" id="2058097"/>
    <lineage>
        <taxon>Archaea</taxon>
        <taxon>Nitrososphaerota</taxon>
        <taxon>Nitrososphaeria</taxon>
        <taxon>Candidatus Nitrosocaldales</taxon>
        <taxon>Candidatus Nitrosocaldaceae</taxon>
        <taxon>Candidatus Nitrosocaldus</taxon>
    </lineage>
</organism>
<dbReference type="KEGG" id="ncv:NCAV_1634"/>
<keyword evidence="2" id="KW-0812">Transmembrane</keyword>